<dbReference type="EMBL" id="CAOQHR010000002">
    <property type="protein sequence ID" value="CAI6293735.1"/>
    <property type="molecule type" value="Genomic_DNA"/>
</dbReference>
<evidence type="ECO:0000256" key="2">
    <source>
        <dbReference type="SAM" id="Phobius"/>
    </source>
</evidence>
<reference evidence="4" key="1">
    <citation type="submission" date="2023-01" db="EMBL/GenBank/DDBJ databases">
        <authorList>
            <person name="Van Ghelder C."/>
            <person name="Rancurel C."/>
        </authorList>
    </citation>
    <scope>NUCLEOTIDE SEQUENCE</scope>
    <source>
        <strain evidence="4">CNCM I-4278</strain>
    </source>
</reference>
<sequence length="388" mass="40101">MQAIVAMLLLVGSLVDAKCYLPDGTGATNPQWRACSDDPKDPLSNICCALNRKNPAGGLKSAGDTADTCLPNGLCQNESFSDSGNQTIYYRRSYCTSQEWESGNCLTTCGKGESGFKDMTPCDGTSTSERWCCGANNKDCCSPDSNIGAVILAKNFLDAAPTTVLGSMQPSPTSSKQDSPSSSSNAANPSSSAGASSSVPPAAAAQPTSSAPSTIASSAPQEDTSSPPSSPQDPSPQGLATGAKVGIAIGAVVGGAALIGIGAWLALASQRRKLNSASSASELPSASTAYPSELAGSYGRDQKNRYLLQERSIHGAGSTGARSFDGSANSLHAQDTRVEMGMGLGMHQQQQQSPYYEQRSVALGELPERTMASELPADEVERVKGIHW</sequence>
<name>A0A9W4U7F9_9PLEO</name>
<keyword evidence="2" id="KW-1133">Transmembrane helix</keyword>
<evidence type="ECO:0000256" key="3">
    <source>
        <dbReference type="SAM" id="SignalP"/>
    </source>
</evidence>
<keyword evidence="5" id="KW-1185">Reference proteome</keyword>
<feature type="compositionally biased region" description="Low complexity" evidence="1">
    <location>
        <begin position="277"/>
        <end position="289"/>
    </location>
</feature>
<feature type="transmembrane region" description="Helical" evidence="2">
    <location>
        <begin position="245"/>
        <end position="267"/>
    </location>
</feature>
<feature type="chain" id="PRO_5040817840" evidence="3">
    <location>
        <begin position="18"/>
        <end position="388"/>
    </location>
</feature>
<feature type="compositionally biased region" description="Low complexity" evidence="1">
    <location>
        <begin position="169"/>
        <end position="220"/>
    </location>
</feature>
<feature type="signal peptide" evidence="3">
    <location>
        <begin position="1"/>
        <end position="17"/>
    </location>
</feature>
<keyword evidence="3" id="KW-0732">Signal</keyword>
<proteinExistence type="predicted"/>
<evidence type="ECO:0000256" key="1">
    <source>
        <dbReference type="SAM" id="MobiDB-lite"/>
    </source>
</evidence>
<accession>A0A9W4U7F9</accession>
<gene>
    <name evidence="4" type="ORF">PDIGIT_LOCUS2560</name>
</gene>
<feature type="region of interest" description="Disordered" evidence="1">
    <location>
        <begin position="164"/>
        <end position="239"/>
    </location>
</feature>
<evidence type="ECO:0000313" key="4">
    <source>
        <dbReference type="EMBL" id="CAI6293735.1"/>
    </source>
</evidence>
<keyword evidence="2" id="KW-0472">Membrane</keyword>
<organism evidence="4 5">
    <name type="scientific">Periconia digitata</name>
    <dbReference type="NCBI Taxonomy" id="1303443"/>
    <lineage>
        <taxon>Eukaryota</taxon>
        <taxon>Fungi</taxon>
        <taxon>Dikarya</taxon>
        <taxon>Ascomycota</taxon>
        <taxon>Pezizomycotina</taxon>
        <taxon>Dothideomycetes</taxon>
        <taxon>Pleosporomycetidae</taxon>
        <taxon>Pleosporales</taxon>
        <taxon>Massarineae</taxon>
        <taxon>Periconiaceae</taxon>
        <taxon>Periconia</taxon>
    </lineage>
</organism>
<keyword evidence="2" id="KW-0812">Transmembrane</keyword>
<dbReference type="AlphaFoldDB" id="A0A9W4U7F9"/>
<comment type="caution">
    <text evidence="4">The sequence shown here is derived from an EMBL/GenBank/DDBJ whole genome shotgun (WGS) entry which is preliminary data.</text>
</comment>
<dbReference type="OrthoDB" id="5215637at2759"/>
<feature type="region of interest" description="Disordered" evidence="1">
    <location>
        <begin position="277"/>
        <end position="296"/>
    </location>
</feature>
<dbReference type="Proteomes" id="UP001152607">
    <property type="component" value="Unassembled WGS sequence"/>
</dbReference>
<evidence type="ECO:0000313" key="5">
    <source>
        <dbReference type="Proteomes" id="UP001152607"/>
    </source>
</evidence>
<protein>
    <submittedName>
        <fullName evidence="4">Uncharacterized protein</fullName>
    </submittedName>
</protein>